<gene>
    <name evidence="3" type="ORF">RNJ44_04452</name>
</gene>
<evidence type="ECO:0000313" key="4">
    <source>
        <dbReference type="Proteomes" id="UP001623330"/>
    </source>
</evidence>
<dbReference type="SMART" id="SM00670">
    <property type="entry name" value="PINc"/>
    <property type="match status" value="1"/>
</dbReference>
<dbReference type="InterPro" id="IPR045153">
    <property type="entry name" value="Est1/Ebs1-like"/>
</dbReference>
<dbReference type="Pfam" id="PF13638">
    <property type="entry name" value="PIN_4"/>
    <property type="match status" value="1"/>
</dbReference>
<evidence type="ECO:0000256" key="1">
    <source>
        <dbReference type="SAM" id="MobiDB-lite"/>
    </source>
</evidence>
<evidence type="ECO:0000259" key="2">
    <source>
        <dbReference type="SMART" id="SM00670"/>
    </source>
</evidence>
<name>A0ABR4NV38_9SACH</name>
<dbReference type="SUPFAM" id="SSF48452">
    <property type="entry name" value="TPR-like"/>
    <property type="match status" value="1"/>
</dbReference>
<dbReference type="Gene3D" id="3.40.50.1010">
    <property type="entry name" value="5'-nuclease"/>
    <property type="match status" value="1"/>
</dbReference>
<feature type="compositionally biased region" description="Polar residues" evidence="1">
    <location>
        <begin position="68"/>
        <end position="81"/>
    </location>
</feature>
<keyword evidence="4" id="KW-1185">Reference proteome</keyword>
<comment type="caution">
    <text evidence="3">The sequence shown here is derived from an EMBL/GenBank/DDBJ whole genome shotgun (WGS) entry which is preliminary data.</text>
</comment>
<feature type="compositionally biased region" description="Polar residues" evidence="1">
    <location>
        <begin position="219"/>
        <end position="233"/>
    </location>
</feature>
<evidence type="ECO:0000313" key="3">
    <source>
        <dbReference type="EMBL" id="KAL3232536.1"/>
    </source>
</evidence>
<dbReference type="PANTHER" id="PTHR15696:SF0">
    <property type="entry name" value="TELOMERASE-BINDING PROTEIN EST1A"/>
    <property type="match status" value="1"/>
</dbReference>
<feature type="region of interest" description="Disordered" evidence="1">
    <location>
        <begin position="15"/>
        <end position="99"/>
    </location>
</feature>
<accession>A0ABR4NV38</accession>
<feature type="region of interest" description="Disordered" evidence="1">
    <location>
        <begin position="219"/>
        <end position="240"/>
    </location>
</feature>
<dbReference type="EMBL" id="JBEVYD010000005">
    <property type="protein sequence ID" value="KAL3232536.1"/>
    <property type="molecule type" value="Genomic_DNA"/>
</dbReference>
<feature type="compositionally biased region" description="Polar residues" evidence="1">
    <location>
        <begin position="1191"/>
        <end position="1212"/>
    </location>
</feature>
<dbReference type="InterPro" id="IPR002716">
    <property type="entry name" value="PIN_dom"/>
</dbReference>
<dbReference type="PANTHER" id="PTHR15696">
    <property type="entry name" value="SMG-7 SUPPRESSOR WITH MORPHOLOGICAL EFFECT ON GENITALIA PROTEIN 7"/>
    <property type="match status" value="1"/>
</dbReference>
<dbReference type="Proteomes" id="UP001623330">
    <property type="component" value="Unassembled WGS sequence"/>
</dbReference>
<reference evidence="3 4" key="1">
    <citation type="submission" date="2024-05" db="EMBL/GenBank/DDBJ databases">
        <title>Long read based assembly of the Candida bracarensis genome reveals expanded adhesin content.</title>
        <authorList>
            <person name="Marcet-Houben M."/>
            <person name="Ksiezopolska E."/>
            <person name="Gabaldon T."/>
        </authorList>
    </citation>
    <scope>NUCLEOTIDE SEQUENCE [LARGE SCALE GENOMIC DNA]</scope>
    <source>
        <strain evidence="3 4">CBM6</strain>
    </source>
</reference>
<dbReference type="InterPro" id="IPR011990">
    <property type="entry name" value="TPR-like_helical_dom_sf"/>
</dbReference>
<organism evidence="3 4">
    <name type="scientific">Nakaseomyces bracarensis</name>
    <dbReference type="NCBI Taxonomy" id="273131"/>
    <lineage>
        <taxon>Eukaryota</taxon>
        <taxon>Fungi</taxon>
        <taxon>Dikarya</taxon>
        <taxon>Ascomycota</taxon>
        <taxon>Saccharomycotina</taxon>
        <taxon>Saccharomycetes</taxon>
        <taxon>Saccharomycetales</taxon>
        <taxon>Saccharomycetaceae</taxon>
        <taxon>Nakaseomyces</taxon>
    </lineage>
</organism>
<feature type="domain" description="PIN" evidence="2">
    <location>
        <begin position="1078"/>
        <end position="1231"/>
    </location>
</feature>
<protein>
    <recommendedName>
        <fullName evidence="2">PIN domain-containing protein</fullName>
    </recommendedName>
</protein>
<sequence length="1262" mass="144678">MGGSPNNVLRERLTGKYNPDIDTGNNDNLHQKRHSSSSNNHNNEGTVKRRLPIQTEASPIGNFLDSFGRNTNTQNTPSKTPVSRPHSISRRPTDHGIMNNTNMNINGSNNNNNYNNQGNTNAQPTTPGLIKTNNTGNSLLDNIANTNNNVDIPDSPFFLPARTQSSILEPMQPDVILQPVNTTDQEQSLEPELGLIEEQYNANTDNADMNYHDISSDLESTQMKDGNSATSSDPGKHGKKHIITQQQNFNSSTWNKSTQALIAKLQDIYKTILVQEVELQNYCSAITVSQTTDLKKIWAVYKINVDLVNNYVIFITTALLPSQSQTDLLIGQEIIDVYKIERRLWLYGTITFLDVLKHFSKFMDPEICCQFIIHVFISIANMSDYIPKRFSIPWLSRLGDLSRMATALYPPGSIDWKLSAEYWYSEAMKYTYGVGKLYYHMATVQQNSLAAFINLGKSVFCRDAFVPTQQYLQLVIDNIYQRAYISRGDDSSSNVQILDYLKHNEIMVLPNFMENFELQRLAYVFFSEKFGKDFVGNNFFDARSMFIQNLESLKFYFRHSPLFAQAHILQMVGYGNIGNAFALLYELPKFIKENELSKQRKKSKTNSDNLSMDNLSIPDYQGDCIDVDDYFNKLENIDIAYKVPSNADIWIKSLQYTNTTGIFCGMMVLQKFLQGPLVTALPHLLPWVYFLISVAIKVDSLKDLDSQYFWKLFIRRIFPWNTIVNFLNVLIAYLKDNSKVCAIVNQLCETYSEITLEEILINISEDEDLPEVWSCWGSLWFDTIYNKSDASYDSLKSAGINDVKFLDAPYDGIVLDEEDDNGNKFWKRACRIIFLFKGFAEKFDHGLRLSSCDSLDPSSGSNIFVTENQKKNINFVFKLDSTYDILPIDEQSNKYFEIYSLFAEKLPPFEKISENNLILNAVPQLSVIEGESIFNYMGYKRLLPCYYYYDKNGNVIKGSIYSNWEAYNQMGTDFKPKLENSSSFIIDGLDDAKNFELREKRLFSKYLACDENKKCSGNALRSIQNMGDNAVNEGYDTEDESGSDNIMSSSHITNQRDLDRIFLSTKINGDMRVVYDSTYFIFDATTWLRHFAHIYKLAYSGLLNFVICLTTFQELRFLRRSRDENVMEAATRAVIVIRQLYRLRKVIPLRFNGKIATHIEEHLEFEEQITWRSHVNEFVIEAVVKSQENKTFGTLPQNDSNSVQAPEQSAEQSSKDKVLSVLVTDDRNMDTKAKERNIRTCSTRFIFSICNQLGMKYGICTN</sequence>
<proteinExistence type="predicted"/>
<feature type="region of interest" description="Disordered" evidence="1">
    <location>
        <begin position="1191"/>
        <end position="1216"/>
    </location>
</feature>